<dbReference type="AlphaFoldDB" id="A0A1M7Y4F5"/>
<dbReference type="InterPro" id="IPR005119">
    <property type="entry name" value="LysR_subst-bd"/>
</dbReference>
<organism evidence="2 3">
    <name type="scientific">Desulfopila aestuarii DSM 18488</name>
    <dbReference type="NCBI Taxonomy" id="1121416"/>
    <lineage>
        <taxon>Bacteria</taxon>
        <taxon>Pseudomonadati</taxon>
        <taxon>Thermodesulfobacteriota</taxon>
        <taxon>Desulfobulbia</taxon>
        <taxon>Desulfobulbales</taxon>
        <taxon>Desulfocapsaceae</taxon>
        <taxon>Desulfopila</taxon>
    </lineage>
</organism>
<dbReference type="Pfam" id="PF03466">
    <property type="entry name" value="LysR_substrate"/>
    <property type="match status" value="1"/>
</dbReference>
<dbReference type="Gene3D" id="3.40.190.290">
    <property type="match status" value="1"/>
</dbReference>
<reference evidence="2 3" key="1">
    <citation type="submission" date="2016-12" db="EMBL/GenBank/DDBJ databases">
        <authorList>
            <person name="Song W.-J."/>
            <person name="Kurnit D.M."/>
        </authorList>
    </citation>
    <scope>NUCLEOTIDE SEQUENCE [LARGE SCALE GENOMIC DNA]</scope>
    <source>
        <strain evidence="2 3">DSM 18488</strain>
    </source>
</reference>
<dbReference type="CDD" id="cd05466">
    <property type="entry name" value="PBP2_LTTR_substrate"/>
    <property type="match status" value="1"/>
</dbReference>
<dbReference type="SUPFAM" id="SSF53850">
    <property type="entry name" value="Periplasmic binding protein-like II"/>
    <property type="match status" value="1"/>
</dbReference>
<gene>
    <name evidence="2" type="ORF">SAMN02745220_01774</name>
</gene>
<dbReference type="OrthoDB" id="5416547at2"/>
<feature type="domain" description="LysR substrate-binding" evidence="1">
    <location>
        <begin position="2"/>
        <end position="89"/>
    </location>
</feature>
<dbReference type="STRING" id="1121416.SAMN02745220_01774"/>
<proteinExistence type="predicted"/>
<name>A0A1M7Y4F5_9BACT</name>
<protein>
    <submittedName>
        <fullName evidence="2">LysR substrate binding domain-containing protein</fullName>
    </submittedName>
</protein>
<accession>A0A1M7Y4F5</accession>
<dbReference type="EMBL" id="FRFE01000007">
    <property type="protein sequence ID" value="SHO47183.1"/>
    <property type="molecule type" value="Genomic_DNA"/>
</dbReference>
<dbReference type="Proteomes" id="UP000184603">
    <property type="component" value="Unassembled WGS sequence"/>
</dbReference>
<evidence type="ECO:0000313" key="3">
    <source>
        <dbReference type="Proteomes" id="UP000184603"/>
    </source>
</evidence>
<evidence type="ECO:0000313" key="2">
    <source>
        <dbReference type="EMBL" id="SHO47183.1"/>
    </source>
</evidence>
<sequence length="91" mass="10284">MFERSLDEAGVTFRSIEFSSGTSLQRCLQRGLGVTICPEIAVSQELRKGSLKLLETKDIVSETPVVMIWHIDKWCSALLQLFINLVTETIR</sequence>
<keyword evidence="3" id="KW-1185">Reference proteome</keyword>
<evidence type="ECO:0000259" key="1">
    <source>
        <dbReference type="Pfam" id="PF03466"/>
    </source>
</evidence>